<keyword evidence="5 8" id="KW-1133">Transmembrane helix</keyword>
<dbReference type="PANTHER" id="PTHR31806">
    <property type="entry name" value="PURINE-CYTOSINE PERMEASE FCY2-RELATED"/>
    <property type="match status" value="1"/>
</dbReference>
<feature type="transmembrane region" description="Helical" evidence="8">
    <location>
        <begin position="298"/>
        <end position="319"/>
    </location>
</feature>
<feature type="transmembrane region" description="Helical" evidence="8">
    <location>
        <begin position="181"/>
        <end position="205"/>
    </location>
</feature>
<comment type="caution">
    <text evidence="9">The sequence shown here is derived from an EMBL/GenBank/DDBJ whole genome shotgun (WGS) entry which is preliminary data.</text>
</comment>
<keyword evidence="3 7" id="KW-0813">Transport</keyword>
<evidence type="ECO:0000256" key="2">
    <source>
        <dbReference type="ARBA" id="ARBA00008974"/>
    </source>
</evidence>
<feature type="transmembrane region" description="Helical" evidence="8">
    <location>
        <begin position="6"/>
        <end position="23"/>
    </location>
</feature>
<accession>A0ABP7H0Y3</accession>
<organism evidence="9 10">
    <name type="scientific">Microbacterium kribbense</name>
    <dbReference type="NCBI Taxonomy" id="433645"/>
    <lineage>
        <taxon>Bacteria</taxon>
        <taxon>Bacillati</taxon>
        <taxon>Actinomycetota</taxon>
        <taxon>Actinomycetes</taxon>
        <taxon>Micrococcales</taxon>
        <taxon>Microbacteriaceae</taxon>
        <taxon>Microbacterium</taxon>
    </lineage>
</organism>
<evidence type="ECO:0000313" key="10">
    <source>
        <dbReference type="Proteomes" id="UP001500540"/>
    </source>
</evidence>
<dbReference type="InterPro" id="IPR026030">
    <property type="entry name" value="Pur-cyt_permease_Fcy2/21/22"/>
</dbReference>
<feature type="transmembrane region" description="Helical" evidence="8">
    <location>
        <begin position="340"/>
        <end position="365"/>
    </location>
</feature>
<evidence type="ECO:0000256" key="8">
    <source>
        <dbReference type="SAM" id="Phobius"/>
    </source>
</evidence>
<keyword evidence="6 7" id="KW-0472">Membrane</keyword>
<feature type="transmembrane region" description="Helical" evidence="8">
    <location>
        <begin position="109"/>
        <end position="130"/>
    </location>
</feature>
<dbReference type="PIRSF" id="PIRSF002744">
    <property type="entry name" value="Pur-cyt_permease"/>
    <property type="match status" value="1"/>
</dbReference>
<dbReference type="Gene3D" id="1.10.4160.10">
    <property type="entry name" value="Hydantoin permease"/>
    <property type="match status" value="1"/>
</dbReference>
<evidence type="ECO:0000256" key="6">
    <source>
        <dbReference type="ARBA" id="ARBA00023136"/>
    </source>
</evidence>
<name>A0ABP7H0Y3_9MICO</name>
<gene>
    <name evidence="9" type="ORF">GCM10022240_31660</name>
</gene>
<feature type="transmembrane region" description="Helical" evidence="8">
    <location>
        <begin position="225"/>
        <end position="247"/>
    </location>
</feature>
<evidence type="ECO:0000256" key="4">
    <source>
        <dbReference type="ARBA" id="ARBA00022692"/>
    </source>
</evidence>
<feature type="transmembrane region" description="Helical" evidence="8">
    <location>
        <begin position="142"/>
        <end position="160"/>
    </location>
</feature>
<keyword evidence="4 8" id="KW-0812">Transmembrane</keyword>
<feature type="transmembrane region" description="Helical" evidence="8">
    <location>
        <begin position="82"/>
        <end position="102"/>
    </location>
</feature>
<evidence type="ECO:0000256" key="3">
    <source>
        <dbReference type="ARBA" id="ARBA00022448"/>
    </source>
</evidence>
<comment type="subcellular location">
    <subcellularLocation>
        <location evidence="1">Membrane</location>
        <topology evidence="1">Multi-pass membrane protein</topology>
    </subcellularLocation>
</comment>
<evidence type="ECO:0000256" key="7">
    <source>
        <dbReference type="PIRNR" id="PIRNR002744"/>
    </source>
</evidence>
<keyword evidence="10" id="KW-1185">Reference proteome</keyword>
<dbReference type="Pfam" id="PF02133">
    <property type="entry name" value="Transp_cyt_pur"/>
    <property type="match status" value="1"/>
</dbReference>
<proteinExistence type="inferred from homology"/>
<dbReference type="InterPro" id="IPR001248">
    <property type="entry name" value="Pur-cyt_permease"/>
</dbReference>
<dbReference type="EMBL" id="BAABAF010000018">
    <property type="protein sequence ID" value="GAA3778080.1"/>
    <property type="molecule type" value="Genomic_DNA"/>
</dbReference>
<comment type="similarity">
    <text evidence="2 7">Belongs to the purine-cytosine permease (2.A.39) family.</text>
</comment>
<feature type="transmembrane region" description="Helical" evidence="8">
    <location>
        <begin position="44"/>
        <end position="62"/>
    </location>
</feature>
<evidence type="ECO:0000256" key="5">
    <source>
        <dbReference type="ARBA" id="ARBA00022989"/>
    </source>
</evidence>
<dbReference type="PANTHER" id="PTHR31806:SF1">
    <property type="entry name" value="PURINE-CYTOSINE PERMEASE FCY2-RELATED"/>
    <property type="match status" value="1"/>
</dbReference>
<evidence type="ECO:0000256" key="1">
    <source>
        <dbReference type="ARBA" id="ARBA00004141"/>
    </source>
</evidence>
<reference evidence="10" key="1">
    <citation type="journal article" date="2019" name="Int. J. Syst. Evol. Microbiol.">
        <title>The Global Catalogue of Microorganisms (GCM) 10K type strain sequencing project: providing services to taxonomists for standard genome sequencing and annotation.</title>
        <authorList>
            <consortium name="The Broad Institute Genomics Platform"/>
            <consortium name="The Broad Institute Genome Sequencing Center for Infectious Disease"/>
            <person name="Wu L."/>
            <person name="Ma J."/>
        </authorList>
    </citation>
    <scope>NUCLEOTIDE SEQUENCE [LARGE SCALE GENOMIC DNA]</scope>
    <source>
        <strain evidence="10">JCM 16950</strain>
    </source>
</reference>
<evidence type="ECO:0000313" key="9">
    <source>
        <dbReference type="EMBL" id="GAA3778080.1"/>
    </source>
</evidence>
<dbReference type="Proteomes" id="UP001500540">
    <property type="component" value="Unassembled WGS sequence"/>
</dbReference>
<feature type="transmembrane region" description="Helical" evidence="8">
    <location>
        <begin position="268"/>
        <end position="286"/>
    </location>
</feature>
<sequence>MSSLTAIVLGVAAGTVFTAFHSAQGPQLGLPQMIQSRAQFGYRGVLIICAIVVFSLVGFNMFNQMLGAEALDMTVGVKADGLWYFLISGLAVLLAIFGYHWIHTTQKWLTLLFLLTFGVFTVAVIVTSGLDAHQLSFGDFTWTSFLVQFGAAAAYALGWAPYVSDYSRYLPPQTSPAKALWYTYGGVFAGATWLMALGALLAAMFSKASPLEAVKQAADQILPGSGYWLLLAALPGLVAVITVNIYAAAMELITMADSVKPIRPTRTVRVVACLLIAAAAFVGSLVSTGDFLNNFSSFLVVLLYVLVPWTSVNLVDYYFVRRGQYAIREIFTPGGLYRNWGWRGLTAYGAGIVAMIPFAVTVWYTGFIAQALGGADIAIFAGLIVSAIVYILLGRTLDLDHEREVAMRSRENYDEEAVLFRRASKP</sequence>
<feature type="transmembrane region" description="Helical" evidence="8">
    <location>
        <begin position="371"/>
        <end position="393"/>
    </location>
</feature>
<protein>
    <submittedName>
        <fullName evidence="9">Cytosine permease</fullName>
    </submittedName>
</protein>